<dbReference type="AlphaFoldDB" id="A0AAU4JXZ3"/>
<evidence type="ECO:0000313" key="4">
    <source>
        <dbReference type="Proteomes" id="UP001432128"/>
    </source>
</evidence>
<name>A0AAU4JXZ3_9NOCA</name>
<dbReference type="RefSeq" id="WP_328856269.1">
    <property type="nucleotide sequence ID" value="NZ_CP108021.1"/>
</dbReference>
<dbReference type="Pfam" id="PF16170">
    <property type="entry name" value="DUF4873"/>
    <property type="match status" value="1"/>
</dbReference>
<evidence type="ECO:0000313" key="3">
    <source>
        <dbReference type="EMBL" id="WUM18665.1"/>
    </source>
</evidence>
<keyword evidence="4" id="KW-1185">Reference proteome</keyword>
<feature type="region of interest" description="Disordered" evidence="1">
    <location>
        <begin position="1"/>
        <end position="20"/>
    </location>
</feature>
<feature type="domain" description="DUF4873" evidence="2">
    <location>
        <begin position="17"/>
        <end position="107"/>
    </location>
</feature>
<dbReference type="EMBL" id="CP108021">
    <property type="protein sequence ID" value="WUM18665.1"/>
    <property type="molecule type" value="Genomic_DNA"/>
</dbReference>
<dbReference type="InterPro" id="IPR032371">
    <property type="entry name" value="DUF4873"/>
</dbReference>
<dbReference type="KEGG" id="whr:OG579_13050"/>
<evidence type="ECO:0000256" key="1">
    <source>
        <dbReference type="SAM" id="MobiDB-lite"/>
    </source>
</evidence>
<dbReference type="Proteomes" id="UP001432128">
    <property type="component" value="Chromosome"/>
</dbReference>
<evidence type="ECO:0000259" key="2">
    <source>
        <dbReference type="Pfam" id="PF16170"/>
    </source>
</evidence>
<gene>
    <name evidence="3" type="ORF">OG579_13050</name>
</gene>
<protein>
    <submittedName>
        <fullName evidence="3">DUF4873 domain-containing protein</fullName>
    </submittedName>
</protein>
<reference evidence="3 4" key="1">
    <citation type="submission" date="2022-10" db="EMBL/GenBank/DDBJ databases">
        <title>The complete genomes of actinobacterial strains from the NBC collection.</title>
        <authorList>
            <person name="Joergensen T.S."/>
            <person name="Alvarez Arevalo M."/>
            <person name="Sterndorff E.B."/>
            <person name="Faurdal D."/>
            <person name="Vuksanovic O."/>
            <person name="Mourched A.-S."/>
            <person name="Charusanti P."/>
            <person name="Shaw S."/>
            <person name="Blin K."/>
            <person name="Weber T."/>
        </authorList>
    </citation>
    <scope>NUCLEOTIDE SEQUENCE [LARGE SCALE GENOMIC DNA]</scope>
    <source>
        <strain evidence="3 4">NBC_00319</strain>
    </source>
</reference>
<accession>A0AAU4JXZ3</accession>
<proteinExistence type="predicted"/>
<organism evidence="3 4">
    <name type="scientific">Williamsia herbipolensis</name>
    <dbReference type="NCBI Taxonomy" id="1603258"/>
    <lineage>
        <taxon>Bacteria</taxon>
        <taxon>Bacillati</taxon>
        <taxon>Actinomycetota</taxon>
        <taxon>Actinomycetes</taxon>
        <taxon>Mycobacteriales</taxon>
        <taxon>Nocardiaceae</taxon>
        <taxon>Williamsia</taxon>
    </lineage>
</organism>
<sequence length="121" mass="13326">MTEDLGRATPRSPHDDSDYRGDAAIVIKGVEIPVTVEMKGYREPIDGIYRWIGRVGKNERLTAAVGDAKRIRVIVKTPHSAQEAYLGDPDFWDRFRINGKSTPPFAVATDIDADDPDAATA</sequence>